<evidence type="ECO:0000256" key="7">
    <source>
        <dbReference type="PROSITE-ProRule" id="PRU00284"/>
    </source>
</evidence>
<feature type="transmembrane region" description="Helical" evidence="8">
    <location>
        <begin position="6"/>
        <end position="26"/>
    </location>
</feature>
<proteinExistence type="inferred from homology"/>
<dbReference type="PANTHER" id="PTHR32089">
    <property type="entry name" value="METHYL-ACCEPTING CHEMOTAXIS PROTEIN MCPB"/>
    <property type="match status" value="1"/>
</dbReference>
<dbReference type="GO" id="GO:0007165">
    <property type="term" value="P:signal transduction"/>
    <property type="evidence" value="ECO:0007669"/>
    <property type="project" value="UniProtKB-KW"/>
</dbReference>
<dbReference type="PRINTS" id="PR00260">
    <property type="entry name" value="CHEMTRNSDUCR"/>
</dbReference>
<feature type="domain" description="Methyl-accepting transducer" evidence="9">
    <location>
        <begin position="382"/>
        <end position="643"/>
    </location>
</feature>
<dbReference type="InterPro" id="IPR003660">
    <property type="entry name" value="HAMP_dom"/>
</dbReference>
<evidence type="ECO:0000259" key="10">
    <source>
        <dbReference type="PROSITE" id="PS50885"/>
    </source>
</evidence>
<sequence>MRVSSFSRLSVTAISIFAAIYLATMYHVGESLSKSQAHYKGYQALISLTTVKFNRTIVEYLQTGDVALLSRAKKQLTLIVKQAQGLNIDELSKQIDSQAKALAHNIDTKFRGMGKLSGDPLVLLRNGEHEMLAINNDLANYVQNTKVLSLKEQFNYLIKTQVIGKLLADLVSAREAIFIQQQPNIQSIKPLLTELQNLGRFLSTQPALAIYAEKDDDLFDESEDLLGDSEEKQDLSLEAINELQSLFNRYQREVESTLVQQEQRQIGLSLLAKQVGNIEKSILQGEANIARQQEKINEQLNIIVLGLLIFLVIFLLANYWLQHSVILKPLRNLRDSFVQLVEQGKVDNITNIDKRTEFGEISTSFNYMVNKLAQDDKDKAQQLDLVAKALTTMESQVQSIYQSSHTTSEHVQGARKIMEALGEATETVNTLSGQVVNNAQATKKAMEVSQHHVSQVLAASESTNLAAKESKEAITSLFYSVESVTSIVDVISAIADQTNLLALNAAIEAARAGEHGRGFSVVADEVRQLAGKTQESLKQISTRLNQLQSASNSIEGIINDIEKASHNQRIIADELQETSLAVTGQAQVSATVAQETLEQITLQRTHFIAFEQAMANVDKEVSDSQQLSNVISVDVSNQVNDIGLTLKNAS</sequence>
<dbReference type="SMART" id="SM00283">
    <property type="entry name" value="MA"/>
    <property type="match status" value="1"/>
</dbReference>
<organism evidence="11 12">
    <name type="scientific">Colwellia psychrerythraea</name>
    <name type="common">Vibrio psychroerythus</name>
    <dbReference type="NCBI Taxonomy" id="28229"/>
    <lineage>
        <taxon>Bacteria</taxon>
        <taxon>Pseudomonadati</taxon>
        <taxon>Pseudomonadota</taxon>
        <taxon>Gammaproteobacteria</taxon>
        <taxon>Alteromonadales</taxon>
        <taxon>Colwelliaceae</taxon>
        <taxon>Colwellia</taxon>
    </lineage>
</organism>
<evidence type="ECO:0000259" key="9">
    <source>
        <dbReference type="PROSITE" id="PS50111"/>
    </source>
</evidence>
<evidence type="ECO:0000313" key="11">
    <source>
        <dbReference type="EMBL" id="OUR77650.1"/>
    </source>
</evidence>
<dbReference type="PROSITE" id="PS50885">
    <property type="entry name" value="HAMP"/>
    <property type="match status" value="1"/>
</dbReference>
<evidence type="ECO:0000313" key="12">
    <source>
        <dbReference type="Proteomes" id="UP000243053"/>
    </source>
</evidence>
<comment type="caution">
    <text evidence="11">The sequence shown here is derived from an EMBL/GenBank/DDBJ whole genome shotgun (WGS) entry which is preliminary data.</text>
</comment>
<dbReference type="InterPro" id="IPR004089">
    <property type="entry name" value="MCPsignal_dom"/>
</dbReference>
<gene>
    <name evidence="11" type="ORF">A9Q75_14955</name>
</gene>
<evidence type="ECO:0000256" key="3">
    <source>
        <dbReference type="ARBA" id="ARBA00022989"/>
    </source>
</evidence>
<keyword evidence="4 8" id="KW-0472">Membrane</keyword>
<protein>
    <recommendedName>
        <fullName evidence="13">Methyl-accepting chemotaxis protein</fullName>
    </recommendedName>
</protein>
<reference evidence="12" key="1">
    <citation type="journal article" date="2017" name="Proc. Natl. Acad. Sci. U.S.A.">
        <title>Simulation of Deepwater Horizon oil plume reveals substrate specialization within a complex community of hydrocarbon degraders.</title>
        <authorList>
            <person name="Hu P."/>
            <person name="Dubinsky E.A."/>
            <person name="Probst A.J."/>
            <person name="Wang J."/>
            <person name="Sieber C.M.K."/>
            <person name="Tom L.M."/>
            <person name="Gardinali P."/>
            <person name="Banfield J.F."/>
            <person name="Atlas R.M."/>
            <person name="Andersen G.L."/>
        </authorList>
    </citation>
    <scope>NUCLEOTIDE SEQUENCE [LARGE SCALE GENOMIC DNA]</scope>
</reference>
<evidence type="ECO:0000256" key="8">
    <source>
        <dbReference type="SAM" id="Phobius"/>
    </source>
</evidence>
<evidence type="ECO:0008006" key="13">
    <source>
        <dbReference type="Google" id="ProtNLM"/>
    </source>
</evidence>
<dbReference type="PROSITE" id="PS50111">
    <property type="entry name" value="CHEMOTAXIS_TRANSDUC_2"/>
    <property type="match status" value="1"/>
</dbReference>
<dbReference type="Proteomes" id="UP000243053">
    <property type="component" value="Unassembled WGS sequence"/>
</dbReference>
<dbReference type="GO" id="GO:0004888">
    <property type="term" value="F:transmembrane signaling receptor activity"/>
    <property type="evidence" value="ECO:0007669"/>
    <property type="project" value="InterPro"/>
</dbReference>
<dbReference type="Pfam" id="PF00015">
    <property type="entry name" value="MCPsignal"/>
    <property type="match status" value="1"/>
</dbReference>
<comment type="subcellular location">
    <subcellularLocation>
        <location evidence="1">Membrane</location>
        <topology evidence="1">Multi-pass membrane protein</topology>
    </subcellularLocation>
</comment>
<comment type="similarity">
    <text evidence="6">Belongs to the methyl-accepting chemotaxis (MCP) protein family.</text>
</comment>
<evidence type="ECO:0000256" key="6">
    <source>
        <dbReference type="ARBA" id="ARBA00029447"/>
    </source>
</evidence>
<dbReference type="PANTHER" id="PTHR32089:SF119">
    <property type="entry name" value="METHYL-ACCEPTING CHEMOTAXIS PROTEIN CTPL"/>
    <property type="match status" value="1"/>
</dbReference>
<evidence type="ECO:0000256" key="1">
    <source>
        <dbReference type="ARBA" id="ARBA00004141"/>
    </source>
</evidence>
<dbReference type="EMBL" id="MAAF01000085">
    <property type="protein sequence ID" value="OUR77650.1"/>
    <property type="molecule type" value="Genomic_DNA"/>
</dbReference>
<dbReference type="SUPFAM" id="SSF58104">
    <property type="entry name" value="Methyl-accepting chemotaxis protein (MCP) signaling domain"/>
    <property type="match status" value="1"/>
</dbReference>
<dbReference type="AlphaFoldDB" id="A0A1Y5E613"/>
<name>A0A1Y5E613_COLPS</name>
<feature type="transmembrane region" description="Helical" evidence="8">
    <location>
        <begin position="300"/>
        <end position="321"/>
    </location>
</feature>
<keyword evidence="3 8" id="KW-1133">Transmembrane helix</keyword>
<keyword evidence="5 7" id="KW-0807">Transducer</keyword>
<dbReference type="Gene3D" id="1.10.287.950">
    <property type="entry name" value="Methyl-accepting chemotaxis protein"/>
    <property type="match status" value="1"/>
</dbReference>
<evidence type="ECO:0000256" key="5">
    <source>
        <dbReference type="ARBA" id="ARBA00023224"/>
    </source>
</evidence>
<keyword evidence="2 8" id="KW-0812">Transmembrane</keyword>
<accession>A0A1Y5E613</accession>
<feature type="domain" description="HAMP" evidence="10">
    <location>
        <begin position="324"/>
        <end position="377"/>
    </location>
</feature>
<dbReference type="InterPro" id="IPR004090">
    <property type="entry name" value="Chemotax_Me-accpt_rcpt"/>
</dbReference>
<dbReference type="GO" id="GO:0016020">
    <property type="term" value="C:membrane"/>
    <property type="evidence" value="ECO:0007669"/>
    <property type="project" value="UniProtKB-SubCell"/>
</dbReference>
<evidence type="ECO:0000256" key="2">
    <source>
        <dbReference type="ARBA" id="ARBA00022692"/>
    </source>
</evidence>
<dbReference type="Pfam" id="PF00672">
    <property type="entry name" value="HAMP"/>
    <property type="match status" value="1"/>
</dbReference>
<evidence type="ECO:0000256" key="4">
    <source>
        <dbReference type="ARBA" id="ARBA00023136"/>
    </source>
</evidence>
<dbReference type="GO" id="GO:0006935">
    <property type="term" value="P:chemotaxis"/>
    <property type="evidence" value="ECO:0007669"/>
    <property type="project" value="InterPro"/>
</dbReference>
<dbReference type="Gene3D" id="6.10.340.10">
    <property type="match status" value="1"/>
</dbReference>